<dbReference type="SUPFAM" id="SSF82607">
    <property type="entry name" value="YbaB-like"/>
    <property type="match status" value="1"/>
</dbReference>
<dbReference type="PIRSF" id="PIRSF004555">
    <property type="entry name" value="UCP004555"/>
    <property type="match status" value="1"/>
</dbReference>
<proteinExistence type="inferred from homology"/>
<comment type="function">
    <text evidence="2">Binds to DNA and alters its conformation. May be involved in regulation of gene expression, nucleoid organization and DNA protection.</text>
</comment>
<feature type="compositionally biased region" description="Low complexity" evidence="3">
    <location>
        <begin position="1"/>
        <end position="31"/>
    </location>
</feature>
<dbReference type="RefSeq" id="WP_236865133.1">
    <property type="nucleotide sequence ID" value="NZ_AP025225.1"/>
</dbReference>
<keyword evidence="1 2" id="KW-0238">DNA-binding</keyword>
<dbReference type="Proteomes" id="UP001320209">
    <property type="component" value="Chromosome"/>
</dbReference>
<dbReference type="HAMAP" id="MF_00274">
    <property type="entry name" value="DNA_YbaB_EbfC"/>
    <property type="match status" value="1"/>
</dbReference>
<dbReference type="Pfam" id="PF02575">
    <property type="entry name" value="YbaB_DNA_bd"/>
    <property type="match status" value="1"/>
</dbReference>
<keyword evidence="2" id="KW-0963">Cytoplasm</keyword>
<evidence type="ECO:0000256" key="1">
    <source>
        <dbReference type="ARBA" id="ARBA00023125"/>
    </source>
</evidence>
<dbReference type="EMBL" id="AP025225">
    <property type="protein sequence ID" value="BDB95903.1"/>
    <property type="molecule type" value="Genomic_DNA"/>
</dbReference>
<comment type="subcellular location">
    <subcellularLocation>
        <location evidence="2">Cytoplasm</location>
        <location evidence="2">Nucleoid</location>
    </subcellularLocation>
</comment>
<keyword evidence="5" id="KW-1185">Reference proteome</keyword>
<dbReference type="NCBIfam" id="TIGR00103">
    <property type="entry name" value="DNA_YbaB_EbfC"/>
    <property type="match status" value="1"/>
</dbReference>
<evidence type="ECO:0000313" key="4">
    <source>
        <dbReference type="EMBL" id="BDB95903.1"/>
    </source>
</evidence>
<name>A0ABN6L268_9PROT</name>
<accession>A0ABN6L268</accession>
<protein>
    <recommendedName>
        <fullName evidence="2">Nucleoid-associated protein HYD_0360</fullName>
    </recommendedName>
</protein>
<dbReference type="InterPro" id="IPR004401">
    <property type="entry name" value="YbaB/EbfC"/>
</dbReference>
<evidence type="ECO:0000313" key="5">
    <source>
        <dbReference type="Proteomes" id="UP001320209"/>
    </source>
</evidence>
<dbReference type="PANTHER" id="PTHR33449">
    <property type="entry name" value="NUCLEOID-ASSOCIATED PROTEIN YBAB"/>
    <property type="match status" value="1"/>
</dbReference>
<comment type="subunit">
    <text evidence="2">Homodimer.</text>
</comment>
<organism evidence="4 5">
    <name type="scientific">Candidatus Hydrogenosomobacter endosymbioticus</name>
    <dbReference type="NCBI Taxonomy" id="2558174"/>
    <lineage>
        <taxon>Bacteria</taxon>
        <taxon>Pseudomonadati</taxon>
        <taxon>Pseudomonadota</taxon>
        <taxon>Alphaproteobacteria</taxon>
        <taxon>Holosporales</taxon>
        <taxon>Holosporaceae</taxon>
        <taxon>Candidatus Hydrogenosomobacter</taxon>
    </lineage>
</organism>
<comment type="similarity">
    <text evidence="2">Belongs to the YbaB/EbfC family.</text>
</comment>
<sequence>MDFSRMMKQAQQLQKQMSEAQKVMSESEVSGCSGGGAVTIVLSGTHAMKKISIDAGILQDAEVLEDLIVAAHNDAYKKLEKKREEVFGGFKVPQGLDIPGL</sequence>
<dbReference type="Gene3D" id="3.30.1310.10">
    <property type="entry name" value="Nucleoid-associated protein YbaB-like domain"/>
    <property type="match status" value="1"/>
</dbReference>
<feature type="region of interest" description="Disordered" evidence="3">
    <location>
        <begin position="1"/>
        <end position="32"/>
    </location>
</feature>
<gene>
    <name evidence="4" type="ORF">HYD_0360</name>
</gene>
<dbReference type="PANTHER" id="PTHR33449:SF1">
    <property type="entry name" value="NUCLEOID-ASSOCIATED PROTEIN YBAB"/>
    <property type="match status" value="1"/>
</dbReference>
<dbReference type="InterPro" id="IPR036894">
    <property type="entry name" value="YbaB-like_sf"/>
</dbReference>
<evidence type="ECO:0000256" key="3">
    <source>
        <dbReference type="SAM" id="MobiDB-lite"/>
    </source>
</evidence>
<evidence type="ECO:0000256" key="2">
    <source>
        <dbReference type="HAMAP-Rule" id="MF_00274"/>
    </source>
</evidence>
<reference evidence="4" key="1">
    <citation type="submission" date="2021-10" db="EMBL/GenBank/DDBJ databases">
        <title>Genome Sequence of The Candidatus Hydrogeosomobacter endosymbioticus, an Intracellular Bacterial Symbiont of the Anaerobic Ciliate GW7.</title>
        <authorList>
            <person name="Shiohama Y."/>
            <person name="Shinzato N."/>
        </authorList>
    </citation>
    <scope>NUCLEOTIDE SEQUENCE [LARGE SCALE GENOMIC DNA]</scope>
    <source>
        <strain evidence="4">200920</strain>
    </source>
</reference>